<dbReference type="PANTHER" id="PTHR21530:SF7">
    <property type="entry name" value="TRAB DOMAIN-CONTAINING PROTEIN"/>
    <property type="match status" value="1"/>
</dbReference>
<name>X1PT65_9ZZZZ</name>
<feature type="non-terminal residue" evidence="2">
    <location>
        <position position="367"/>
    </location>
</feature>
<gene>
    <name evidence="2" type="ORF">S12H4_04456</name>
</gene>
<keyword evidence="1" id="KW-0472">Membrane</keyword>
<evidence type="ECO:0000256" key="1">
    <source>
        <dbReference type="SAM" id="Phobius"/>
    </source>
</evidence>
<accession>X1PT65</accession>
<organism evidence="2">
    <name type="scientific">marine sediment metagenome</name>
    <dbReference type="NCBI Taxonomy" id="412755"/>
    <lineage>
        <taxon>unclassified sequences</taxon>
        <taxon>metagenomes</taxon>
        <taxon>ecological metagenomes</taxon>
    </lineage>
</organism>
<comment type="caution">
    <text evidence="2">The sequence shown here is derived from an EMBL/GenBank/DDBJ whole genome shotgun (WGS) entry which is preliminary data.</text>
</comment>
<proteinExistence type="predicted"/>
<feature type="transmembrane region" description="Helical" evidence="1">
    <location>
        <begin position="249"/>
        <end position="268"/>
    </location>
</feature>
<dbReference type="AlphaFoldDB" id="X1PT65"/>
<dbReference type="CDD" id="cd14726">
    <property type="entry name" value="TraB_PrgY-like"/>
    <property type="match status" value="1"/>
</dbReference>
<keyword evidence="1" id="KW-0812">Transmembrane</keyword>
<dbReference type="InterPro" id="IPR046345">
    <property type="entry name" value="TraB_PrgY-like"/>
</dbReference>
<dbReference type="InterPro" id="IPR005230">
    <property type="entry name" value="TraB_bac"/>
</dbReference>
<protein>
    <recommendedName>
        <fullName evidence="3">TraB family protein</fullName>
    </recommendedName>
</protein>
<keyword evidence="1" id="KW-1133">Transmembrane helix</keyword>
<feature type="transmembrane region" description="Helical" evidence="1">
    <location>
        <begin position="314"/>
        <end position="331"/>
    </location>
</feature>
<dbReference type="NCBIfam" id="TIGR00261">
    <property type="entry name" value="traB"/>
    <property type="match status" value="1"/>
</dbReference>
<evidence type="ECO:0000313" key="2">
    <source>
        <dbReference type="EMBL" id="GAI59442.1"/>
    </source>
</evidence>
<feature type="transmembrane region" description="Helical" evidence="1">
    <location>
        <begin position="280"/>
        <end position="308"/>
    </location>
</feature>
<dbReference type="InterPro" id="IPR002816">
    <property type="entry name" value="TraB/PrgY/GumN_fam"/>
</dbReference>
<reference evidence="2" key="1">
    <citation type="journal article" date="2014" name="Front. Microbiol.">
        <title>High frequency of phylogenetically diverse reductive dehalogenase-homologous genes in deep subseafloor sedimentary metagenomes.</title>
        <authorList>
            <person name="Kawai M."/>
            <person name="Futagami T."/>
            <person name="Toyoda A."/>
            <person name="Takaki Y."/>
            <person name="Nishi S."/>
            <person name="Hori S."/>
            <person name="Arai W."/>
            <person name="Tsubouchi T."/>
            <person name="Morono Y."/>
            <person name="Uchiyama I."/>
            <person name="Ito T."/>
            <person name="Fujiyama A."/>
            <person name="Inagaki F."/>
            <person name="Takami H."/>
        </authorList>
    </citation>
    <scope>NUCLEOTIDE SEQUENCE</scope>
    <source>
        <strain evidence="2">Expedition CK06-06</strain>
    </source>
</reference>
<sequence>MLLNSKNIHLLKINGKEILLVGTTHVSKDSAREVKELIEQEKPDSVCVELCPARYNSINNRNKWKNMDIITIIKQKKALLLLVNLILSSFQKRLAQQLGINPGQEMIQAISSAEETNAHLVLADRDIQVTFTRVWKKLSLWGKIRILFMLIFSMFGKEKISEEEIERLKSEDILTAALSELARSFPRLKNTLIDERDQYLAEKIKLAPGNKVIVIVGAGHVPGIKKEIDREHDLTALIKIPPTSNYLKVLVWGVPLAIIAIIASTFTYSPPAGFNQITQWFLWNGSLSAMGALIAMAHPLSVLTAFAAAPFSSLNPLLAAGWFAGIAEALIRRPRVEDFEQLGNITTLKDFFRNRVTKILLVVAFAN</sequence>
<dbReference type="PANTHER" id="PTHR21530">
    <property type="entry name" value="PHEROMONE SHUTDOWN PROTEIN"/>
    <property type="match status" value="1"/>
</dbReference>
<evidence type="ECO:0008006" key="3">
    <source>
        <dbReference type="Google" id="ProtNLM"/>
    </source>
</evidence>
<dbReference type="EMBL" id="BARW01001377">
    <property type="protein sequence ID" value="GAI59442.1"/>
    <property type="molecule type" value="Genomic_DNA"/>
</dbReference>
<dbReference type="Pfam" id="PF01963">
    <property type="entry name" value="TraB_PrgY_gumN"/>
    <property type="match status" value="1"/>
</dbReference>